<feature type="signal peptide" evidence="1">
    <location>
        <begin position="1"/>
        <end position="17"/>
    </location>
</feature>
<feature type="domain" description="Spore protein YkvP/CgeB glycosyl transferase-like" evidence="2">
    <location>
        <begin position="208"/>
        <end position="352"/>
    </location>
</feature>
<dbReference type="InterPro" id="IPR055259">
    <property type="entry name" value="YkvP/CgeB_Glyco_trans-like"/>
</dbReference>
<comment type="caution">
    <text evidence="3">The sequence shown here is derived from an EMBL/GenBank/DDBJ whole genome shotgun (WGS) entry which is preliminary data.</text>
</comment>
<accession>A0ABS1X4A1</accession>
<evidence type="ECO:0000313" key="4">
    <source>
        <dbReference type="Proteomes" id="UP000661077"/>
    </source>
</evidence>
<reference evidence="3 4" key="1">
    <citation type="journal article" date="2021" name="Int. J. Syst. Evol. Microbiol.">
        <title>Steroidobacter gossypii sp. nov., isolated from soil of cotton cropping field.</title>
        <authorList>
            <person name="Huang R."/>
            <person name="Yang S."/>
            <person name="Zhen C."/>
            <person name="Liu W."/>
        </authorList>
    </citation>
    <scope>NUCLEOTIDE SEQUENCE [LARGE SCALE GENOMIC DNA]</scope>
    <source>
        <strain evidence="3 4">S1-65</strain>
    </source>
</reference>
<protein>
    <submittedName>
        <fullName evidence="3">Glycosyltransferase</fullName>
    </submittedName>
</protein>
<dbReference type="SUPFAM" id="SSF53756">
    <property type="entry name" value="UDP-Glycosyltransferase/glycogen phosphorylase"/>
    <property type="match status" value="1"/>
</dbReference>
<dbReference type="EMBL" id="JAEVLS010000006">
    <property type="protein sequence ID" value="MBM0108043.1"/>
    <property type="molecule type" value="Genomic_DNA"/>
</dbReference>
<sequence>MTAKVTMAMFGSSLVSAYWNGAATYYRGMIRALNECGFDVTFYEPDAFERQQHRDMADPPWAKVVVYPATQQGLHAALEQAREADIIVKASGVGVFDEELEAEVPRLRRASNLTVFWDVDAPATLQRMRADSADPFHSQVRNYDLVLTYGGGPPVVQAYVNFGARRCVPIYNALDPTTHHPVPAESRFSGALGFLGNRLPDREARVHEFFLKPASLLPQQTFLMGGSGWESNVALTPNINYVGHVYTRDHNAFNCSTLAVLNINRDSMAQVGYSPPTRVFEAAGAGACLVCDAWEGLEQFLEPGKEVLRVANGEEVAAVLPQLTEQQARRIGERARRRLLNEHTYQHRAQQVSALLVEQLASRARPARYHEERHRAAL</sequence>
<dbReference type="RefSeq" id="WP_203170150.1">
    <property type="nucleotide sequence ID" value="NZ_JAEVLS010000006.1"/>
</dbReference>
<evidence type="ECO:0000259" key="2">
    <source>
        <dbReference type="Pfam" id="PF13524"/>
    </source>
</evidence>
<evidence type="ECO:0000256" key="1">
    <source>
        <dbReference type="SAM" id="SignalP"/>
    </source>
</evidence>
<keyword evidence="1" id="KW-0732">Signal</keyword>
<proteinExistence type="predicted"/>
<name>A0ABS1X4A1_9GAMM</name>
<keyword evidence="4" id="KW-1185">Reference proteome</keyword>
<gene>
    <name evidence="3" type="ORF">JM946_25205</name>
</gene>
<feature type="chain" id="PRO_5046149804" evidence="1">
    <location>
        <begin position="18"/>
        <end position="378"/>
    </location>
</feature>
<organism evidence="3 4">
    <name type="scientific">Steroidobacter gossypii</name>
    <dbReference type="NCBI Taxonomy" id="2805490"/>
    <lineage>
        <taxon>Bacteria</taxon>
        <taxon>Pseudomonadati</taxon>
        <taxon>Pseudomonadota</taxon>
        <taxon>Gammaproteobacteria</taxon>
        <taxon>Steroidobacterales</taxon>
        <taxon>Steroidobacteraceae</taxon>
        <taxon>Steroidobacter</taxon>
    </lineage>
</organism>
<dbReference type="Pfam" id="PF13524">
    <property type="entry name" value="Glyco_trans_1_2"/>
    <property type="match status" value="1"/>
</dbReference>
<evidence type="ECO:0000313" key="3">
    <source>
        <dbReference type="EMBL" id="MBM0108043.1"/>
    </source>
</evidence>
<dbReference type="Proteomes" id="UP000661077">
    <property type="component" value="Unassembled WGS sequence"/>
</dbReference>